<protein>
    <submittedName>
        <fullName evidence="2">Uncharacterized protein</fullName>
    </submittedName>
</protein>
<feature type="compositionally biased region" description="Basic residues" evidence="1">
    <location>
        <begin position="335"/>
        <end position="345"/>
    </location>
</feature>
<feature type="compositionally biased region" description="Acidic residues" evidence="1">
    <location>
        <begin position="34"/>
        <end position="47"/>
    </location>
</feature>
<feature type="compositionally biased region" description="Low complexity" evidence="1">
    <location>
        <begin position="14"/>
        <end position="30"/>
    </location>
</feature>
<sequence length="460" mass="50815">MVFTYQSKYRRQRSSSSRAVSSSKTASSSKTDADSDEDDLNESDTGDEPIVLSKQQLMGSSLRDWASSRLSKLGKGDDETRRMVLGLTGLAPMASVSPSDSSAIPLSSPVRKAYEETNHGLKGARKGSLSKSSLKGKGKSKKDNDTFFIGTVVFLPYGVDTIVDDATEEEIELGIRYRLPHRSSKAPHIALMQTFQAQGLALVNLRPPGIEFDHSEDHIELTSRLTGMFPKLFQHLFGLETPNMDSPWLLCSRGKKNSLMLVPHTERPSGEDVYKQALTQGRSGFTSKTIYFTTRQPIHQEILHSWIPGFVAHIRSFSPDFASSSSSSYVEKARPIPRPKKRKRSVTPVAETDSEEVVEVSPPSKRTRQSVKKLSALPPDPVLSNDEDMEAPFELIEEVVANEVVLEEDHVDSDSDATVVMYPRTPGPSSLDDDLMLDLGSFSIDNDLENPWGARPNLSL</sequence>
<evidence type="ECO:0000313" key="2">
    <source>
        <dbReference type="EMBL" id="KAF9487064.1"/>
    </source>
</evidence>
<dbReference type="EMBL" id="MU154827">
    <property type="protein sequence ID" value="KAF9487064.1"/>
    <property type="molecule type" value="Genomic_DNA"/>
</dbReference>
<comment type="caution">
    <text evidence="2">The sequence shown here is derived from an EMBL/GenBank/DDBJ whole genome shotgun (WGS) entry which is preliminary data.</text>
</comment>
<evidence type="ECO:0000313" key="3">
    <source>
        <dbReference type="Proteomes" id="UP000807025"/>
    </source>
</evidence>
<evidence type="ECO:0000256" key="1">
    <source>
        <dbReference type="SAM" id="MobiDB-lite"/>
    </source>
</evidence>
<dbReference type="AlphaFoldDB" id="A0A9P5ZIM7"/>
<keyword evidence="3" id="KW-1185">Reference proteome</keyword>
<feature type="region of interest" description="Disordered" evidence="1">
    <location>
        <begin position="116"/>
        <end position="142"/>
    </location>
</feature>
<proteinExistence type="predicted"/>
<dbReference type="Proteomes" id="UP000807025">
    <property type="component" value="Unassembled WGS sequence"/>
</dbReference>
<accession>A0A9P5ZIM7</accession>
<gene>
    <name evidence="2" type="ORF">BDN71DRAFT_1458879</name>
</gene>
<feature type="region of interest" description="Disordered" evidence="1">
    <location>
        <begin position="1"/>
        <end position="51"/>
    </location>
</feature>
<organism evidence="2 3">
    <name type="scientific">Pleurotus eryngii</name>
    <name type="common">Boletus of the steppes</name>
    <dbReference type="NCBI Taxonomy" id="5323"/>
    <lineage>
        <taxon>Eukaryota</taxon>
        <taxon>Fungi</taxon>
        <taxon>Dikarya</taxon>
        <taxon>Basidiomycota</taxon>
        <taxon>Agaricomycotina</taxon>
        <taxon>Agaricomycetes</taxon>
        <taxon>Agaricomycetidae</taxon>
        <taxon>Agaricales</taxon>
        <taxon>Pleurotineae</taxon>
        <taxon>Pleurotaceae</taxon>
        <taxon>Pleurotus</taxon>
    </lineage>
</organism>
<reference evidence="2" key="1">
    <citation type="submission" date="2020-11" db="EMBL/GenBank/DDBJ databases">
        <authorList>
            <consortium name="DOE Joint Genome Institute"/>
            <person name="Ahrendt S."/>
            <person name="Riley R."/>
            <person name="Andreopoulos W."/>
            <person name="Labutti K."/>
            <person name="Pangilinan J."/>
            <person name="Ruiz-Duenas F.J."/>
            <person name="Barrasa J.M."/>
            <person name="Sanchez-Garcia M."/>
            <person name="Camarero S."/>
            <person name="Miyauchi S."/>
            <person name="Serrano A."/>
            <person name="Linde D."/>
            <person name="Babiker R."/>
            <person name="Drula E."/>
            <person name="Ayuso-Fernandez I."/>
            <person name="Pacheco R."/>
            <person name="Padilla G."/>
            <person name="Ferreira P."/>
            <person name="Barriuso J."/>
            <person name="Kellner H."/>
            <person name="Castanera R."/>
            <person name="Alfaro M."/>
            <person name="Ramirez L."/>
            <person name="Pisabarro A.G."/>
            <person name="Kuo A."/>
            <person name="Tritt A."/>
            <person name="Lipzen A."/>
            <person name="He G."/>
            <person name="Yan M."/>
            <person name="Ng V."/>
            <person name="Cullen D."/>
            <person name="Martin F."/>
            <person name="Rosso M.-N."/>
            <person name="Henrissat B."/>
            <person name="Hibbett D."/>
            <person name="Martinez A.T."/>
            <person name="Grigoriev I.V."/>
        </authorList>
    </citation>
    <scope>NUCLEOTIDE SEQUENCE</scope>
    <source>
        <strain evidence="2">ATCC 90797</strain>
    </source>
</reference>
<name>A0A9P5ZIM7_PLEER</name>
<feature type="region of interest" description="Disordered" evidence="1">
    <location>
        <begin position="321"/>
        <end position="386"/>
    </location>
</feature>